<dbReference type="SUPFAM" id="SSF51658">
    <property type="entry name" value="Xylose isomerase-like"/>
    <property type="match status" value="1"/>
</dbReference>
<dbReference type="PANTHER" id="PTHR12110:SF52">
    <property type="entry name" value="XYLOSE ISOMERASE"/>
    <property type="match status" value="1"/>
</dbReference>
<dbReference type="EMBL" id="JAGIOO010000001">
    <property type="protein sequence ID" value="MBP2478869.1"/>
    <property type="molecule type" value="Genomic_DNA"/>
</dbReference>
<evidence type="ECO:0000313" key="2">
    <source>
        <dbReference type="EMBL" id="MBP2478869.1"/>
    </source>
</evidence>
<organism evidence="2 3">
    <name type="scientific">Crossiella equi</name>
    <dbReference type="NCBI Taxonomy" id="130796"/>
    <lineage>
        <taxon>Bacteria</taxon>
        <taxon>Bacillati</taxon>
        <taxon>Actinomycetota</taxon>
        <taxon>Actinomycetes</taxon>
        <taxon>Pseudonocardiales</taxon>
        <taxon>Pseudonocardiaceae</taxon>
        <taxon>Crossiella</taxon>
    </lineage>
</organism>
<sequence>MTALSLNQKTINRSTLRETVELCLDNGITSLGVWREPLQDHGLSEAVALLDKSNLRVSSLCRGGFFTNPDRAHVLTDNRRAIDETAALNADCLVLVVGGLPAGSRDLAAARSTVSEVLAELAPYAAAKGVRLALEPMHPIYSADRGVLSTLSQALDLAEQYDPDVVGVVVDTFHVWWDPDLETQIARATGRIASFQISDWITPLPPDTLLARGLPGDGHINFPHIAALVAKAGYTGPTEVEVFNADTWAQDPGTVVTELVRRYPSLLPQPTSS</sequence>
<keyword evidence="3" id="KW-1185">Reference proteome</keyword>
<protein>
    <submittedName>
        <fullName evidence="2">Sugar phosphate isomerase/epimerase</fullName>
    </submittedName>
</protein>
<dbReference type="RefSeq" id="WP_086789993.1">
    <property type="nucleotide sequence ID" value="NZ_JAGIOO010000001.1"/>
</dbReference>
<reference evidence="2 3" key="1">
    <citation type="submission" date="2021-03" db="EMBL/GenBank/DDBJ databases">
        <title>Sequencing the genomes of 1000 actinobacteria strains.</title>
        <authorList>
            <person name="Klenk H.-P."/>
        </authorList>
    </citation>
    <scope>NUCLEOTIDE SEQUENCE [LARGE SCALE GENOMIC DNA]</scope>
    <source>
        <strain evidence="2 3">DSM 44580</strain>
    </source>
</reference>
<proteinExistence type="predicted"/>
<accession>A0ABS5ARM3</accession>
<dbReference type="Proteomes" id="UP001519363">
    <property type="component" value="Unassembled WGS sequence"/>
</dbReference>
<dbReference type="GO" id="GO:0016853">
    <property type="term" value="F:isomerase activity"/>
    <property type="evidence" value="ECO:0007669"/>
    <property type="project" value="UniProtKB-KW"/>
</dbReference>
<evidence type="ECO:0000259" key="1">
    <source>
        <dbReference type="Pfam" id="PF01261"/>
    </source>
</evidence>
<gene>
    <name evidence="2" type="ORF">JOF53_007741</name>
</gene>
<dbReference type="InterPro" id="IPR036237">
    <property type="entry name" value="Xyl_isomerase-like_sf"/>
</dbReference>
<name>A0ABS5ARM3_9PSEU</name>
<comment type="caution">
    <text evidence="2">The sequence shown here is derived from an EMBL/GenBank/DDBJ whole genome shotgun (WGS) entry which is preliminary data.</text>
</comment>
<keyword evidence="2" id="KW-0413">Isomerase</keyword>
<dbReference type="Gene3D" id="3.20.20.150">
    <property type="entry name" value="Divalent-metal-dependent TIM barrel enzymes"/>
    <property type="match status" value="1"/>
</dbReference>
<dbReference type="Pfam" id="PF01261">
    <property type="entry name" value="AP_endonuc_2"/>
    <property type="match status" value="1"/>
</dbReference>
<dbReference type="InterPro" id="IPR013022">
    <property type="entry name" value="Xyl_isomerase-like_TIM-brl"/>
</dbReference>
<evidence type="ECO:0000313" key="3">
    <source>
        <dbReference type="Proteomes" id="UP001519363"/>
    </source>
</evidence>
<dbReference type="PANTHER" id="PTHR12110">
    <property type="entry name" value="HYDROXYPYRUVATE ISOMERASE"/>
    <property type="match status" value="1"/>
</dbReference>
<dbReference type="InterPro" id="IPR050312">
    <property type="entry name" value="IolE/XylAMocC-like"/>
</dbReference>
<feature type="domain" description="Xylose isomerase-like TIM barrel" evidence="1">
    <location>
        <begin position="20"/>
        <end position="251"/>
    </location>
</feature>